<keyword evidence="7" id="KW-0482">Metalloprotease</keyword>
<dbReference type="Proteomes" id="UP000821866">
    <property type="component" value="Chromosome 1"/>
</dbReference>
<keyword evidence="4" id="KW-0479">Metal-binding</keyword>
<dbReference type="InterPro" id="IPR000718">
    <property type="entry name" value="Peptidase_M13"/>
</dbReference>
<evidence type="ECO:0000259" key="8">
    <source>
        <dbReference type="Pfam" id="PF01431"/>
    </source>
</evidence>
<dbReference type="SUPFAM" id="SSF55486">
    <property type="entry name" value="Metalloproteases ('zincins'), catalytic domain"/>
    <property type="match status" value="2"/>
</dbReference>
<name>A0A9J6EX05_RHIMP</name>
<organism evidence="10 11">
    <name type="scientific">Rhipicephalus microplus</name>
    <name type="common">Cattle tick</name>
    <name type="synonym">Boophilus microplus</name>
    <dbReference type="NCBI Taxonomy" id="6941"/>
    <lineage>
        <taxon>Eukaryota</taxon>
        <taxon>Metazoa</taxon>
        <taxon>Ecdysozoa</taxon>
        <taxon>Arthropoda</taxon>
        <taxon>Chelicerata</taxon>
        <taxon>Arachnida</taxon>
        <taxon>Acari</taxon>
        <taxon>Parasitiformes</taxon>
        <taxon>Ixodida</taxon>
        <taxon>Ixodoidea</taxon>
        <taxon>Ixodidae</taxon>
        <taxon>Rhipicephalinae</taxon>
        <taxon>Rhipicephalus</taxon>
        <taxon>Boophilus</taxon>
    </lineage>
</organism>
<feature type="domain" description="Peptidase M13 N-terminal" evidence="9">
    <location>
        <begin position="94"/>
        <end position="476"/>
    </location>
</feature>
<dbReference type="InterPro" id="IPR024079">
    <property type="entry name" value="MetalloPept_cat_dom_sf"/>
</dbReference>
<reference evidence="10" key="1">
    <citation type="journal article" date="2020" name="Cell">
        <title>Large-Scale Comparative Analyses of Tick Genomes Elucidate Their Genetic Diversity and Vector Capacities.</title>
        <authorList>
            <consortium name="Tick Genome and Microbiome Consortium (TIGMIC)"/>
            <person name="Jia N."/>
            <person name="Wang J."/>
            <person name="Shi W."/>
            <person name="Du L."/>
            <person name="Sun Y."/>
            <person name="Zhan W."/>
            <person name="Jiang J.F."/>
            <person name="Wang Q."/>
            <person name="Zhang B."/>
            <person name="Ji P."/>
            <person name="Bell-Sakyi L."/>
            <person name="Cui X.M."/>
            <person name="Yuan T.T."/>
            <person name="Jiang B.G."/>
            <person name="Yang W.F."/>
            <person name="Lam T.T."/>
            <person name="Chang Q.C."/>
            <person name="Ding S.J."/>
            <person name="Wang X.J."/>
            <person name="Zhu J.G."/>
            <person name="Ruan X.D."/>
            <person name="Zhao L."/>
            <person name="Wei J.T."/>
            <person name="Ye R.Z."/>
            <person name="Que T.C."/>
            <person name="Du C.H."/>
            <person name="Zhou Y.H."/>
            <person name="Cheng J.X."/>
            <person name="Dai P.F."/>
            <person name="Guo W.B."/>
            <person name="Han X.H."/>
            <person name="Huang E.J."/>
            <person name="Li L.F."/>
            <person name="Wei W."/>
            <person name="Gao Y.C."/>
            <person name="Liu J.Z."/>
            <person name="Shao H.Z."/>
            <person name="Wang X."/>
            <person name="Wang C.C."/>
            <person name="Yang T.C."/>
            <person name="Huo Q.B."/>
            <person name="Li W."/>
            <person name="Chen H.Y."/>
            <person name="Chen S.E."/>
            <person name="Zhou L.G."/>
            <person name="Ni X.B."/>
            <person name="Tian J.H."/>
            <person name="Sheng Y."/>
            <person name="Liu T."/>
            <person name="Pan Y.S."/>
            <person name="Xia L.Y."/>
            <person name="Li J."/>
            <person name="Zhao F."/>
            <person name="Cao W.C."/>
        </authorList>
    </citation>
    <scope>NUCLEOTIDE SEQUENCE</scope>
    <source>
        <strain evidence="10">Rmic-2018</strain>
    </source>
</reference>
<reference evidence="10" key="2">
    <citation type="submission" date="2021-09" db="EMBL/GenBank/DDBJ databases">
        <authorList>
            <person name="Jia N."/>
            <person name="Wang J."/>
            <person name="Shi W."/>
            <person name="Du L."/>
            <person name="Sun Y."/>
            <person name="Zhan W."/>
            <person name="Jiang J."/>
            <person name="Wang Q."/>
            <person name="Zhang B."/>
            <person name="Ji P."/>
            <person name="Sakyi L.B."/>
            <person name="Cui X."/>
            <person name="Yuan T."/>
            <person name="Jiang B."/>
            <person name="Yang W."/>
            <person name="Lam T.T.-Y."/>
            <person name="Chang Q."/>
            <person name="Ding S."/>
            <person name="Wang X."/>
            <person name="Zhu J."/>
            <person name="Ruan X."/>
            <person name="Zhao L."/>
            <person name="Wei J."/>
            <person name="Que T."/>
            <person name="Du C."/>
            <person name="Cheng J."/>
            <person name="Dai P."/>
            <person name="Han X."/>
            <person name="Huang E."/>
            <person name="Gao Y."/>
            <person name="Liu J."/>
            <person name="Shao H."/>
            <person name="Ye R."/>
            <person name="Li L."/>
            <person name="Wei W."/>
            <person name="Wang X."/>
            <person name="Wang C."/>
            <person name="Huo Q."/>
            <person name="Li W."/>
            <person name="Guo W."/>
            <person name="Chen H."/>
            <person name="Chen S."/>
            <person name="Zhou L."/>
            <person name="Zhou L."/>
            <person name="Ni X."/>
            <person name="Tian J."/>
            <person name="Zhou Y."/>
            <person name="Sheng Y."/>
            <person name="Liu T."/>
            <person name="Pan Y."/>
            <person name="Xia L."/>
            <person name="Li J."/>
            <person name="Zhao F."/>
            <person name="Cao W."/>
        </authorList>
    </citation>
    <scope>NUCLEOTIDE SEQUENCE</scope>
    <source>
        <strain evidence="10">Rmic-2018</strain>
        <tissue evidence="10">Larvae</tissue>
    </source>
</reference>
<dbReference type="GO" id="GO:0005886">
    <property type="term" value="C:plasma membrane"/>
    <property type="evidence" value="ECO:0007669"/>
    <property type="project" value="TreeGrafter"/>
</dbReference>
<evidence type="ECO:0000256" key="1">
    <source>
        <dbReference type="ARBA" id="ARBA00001947"/>
    </source>
</evidence>
<dbReference type="GO" id="GO:0004222">
    <property type="term" value="F:metalloendopeptidase activity"/>
    <property type="evidence" value="ECO:0007669"/>
    <property type="project" value="InterPro"/>
</dbReference>
<dbReference type="InterPro" id="IPR018497">
    <property type="entry name" value="Peptidase_M13_C"/>
</dbReference>
<gene>
    <name evidence="10" type="ORF">HPB51_005014</name>
</gene>
<dbReference type="Pfam" id="PF01431">
    <property type="entry name" value="Peptidase_M13"/>
    <property type="match status" value="1"/>
</dbReference>
<dbReference type="PANTHER" id="PTHR11733">
    <property type="entry name" value="ZINC METALLOPROTEASE FAMILY M13 NEPRILYSIN-RELATED"/>
    <property type="match status" value="1"/>
</dbReference>
<dbReference type="Pfam" id="PF05649">
    <property type="entry name" value="Peptidase_M13_N"/>
    <property type="match status" value="1"/>
</dbReference>
<evidence type="ECO:0000259" key="9">
    <source>
        <dbReference type="Pfam" id="PF05649"/>
    </source>
</evidence>
<dbReference type="PANTHER" id="PTHR11733:SF241">
    <property type="entry name" value="GH26575P-RELATED"/>
    <property type="match status" value="1"/>
</dbReference>
<comment type="similarity">
    <text evidence="2">Belongs to the peptidase M13 family.</text>
</comment>
<evidence type="ECO:0000313" key="10">
    <source>
        <dbReference type="EMBL" id="KAH8039075.1"/>
    </source>
</evidence>
<evidence type="ECO:0000256" key="4">
    <source>
        <dbReference type="ARBA" id="ARBA00022723"/>
    </source>
</evidence>
<proteinExistence type="inferred from homology"/>
<accession>A0A9J6EX05</accession>
<feature type="domain" description="Peptidase M13 C-terminal" evidence="8">
    <location>
        <begin position="613"/>
        <end position="749"/>
    </location>
</feature>
<dbReference type="InterPro" id="IPR042089">
    <property type="entry name" value="Peptidase_M13_dom_2"/>
</dbReference>
<dbReference type="Gene3D" id="1.10.1380.10">
    <property type="entry name" value="Neutral endopeptidase , domain2"/>
    <property type="match status" value="1"/>
</dbReference>
<keyword evidence="6" id="KW-0862">Zinc</keyword>
<comment type="cofactor">
    <cofactor evidence="1">
        <name>Zn(2+)</name>
        <dbReference type="ChEBI" id="CHEBI:29105"/>
    </cofactor>
</comment>
<dbReference type="EMBL" id="JABSTU010000001">
    <property type="protein sequence ID" value="KAH8039075.1"/>
    <property type="molecule type" value="Genomic_DNA"/>
</dbReference>
<evidence type="ECO:0000256" key="2">
    <source>
        <dbReference type="ARBA" id="ARBA00007357"/>
    </source>
</evidence>
<keyword evidence="3" id="KW-0645">Protease</keyword>
<dbReference type="PROSITE" id="PS51885">
    <property type="entry name" value="NEPRILYSIN"/>
    <property type="match status" value="1"/>
</dbReference>
<keyword evidence="5" id="KW-0378">Hydrolase</keyword>
<dbReference type="GO" id="GO:0016485">
    <property type="term" value="P:protein processing"/>
    <property type="evidence" value="ECO:0007669"/>
    <property type="project" value="TreeGrafter"/>
</dbReference>
<dbReference type="InterPro" id="IPR008753">
    <property type="entry name" value="Peptidase_M13_N"/>
</dbReference>
<keyword evidence="11" id="KW-1185">Reference proteome</keyword>
<evidence type="ECO:0000256" key="6">
    <source>
        <dbReference type="ARBA" id="ARBA00022833"/>
    </source>
</evidence>
<dbReference type="GO" id="GO:0046872">
    <property type="term" value="F:metal ion binding"/>
    <property type="evidence" value="ECO:0007669"/>
    <property type="project" value="UniProtKB-KW"/>
</dbReference>
<protein>
    <submittedName>
        <fullName evidence="10">Uncharacterized protein</fullName>
    </submittedName>
</protein>
<evidence type="ECO:0000256" key="7">
    <source>
        <dbReference type="ARBA" id="ARBA00023049"/>
    </source>
</evidence>
<comment type="caution">
    <text evidence="10">The sequence shown here is derived from an EMBL/GenBank/DDBJ whole genome shotgun (WGS) entry which is preliminary data.</text>
</comment>
<evidence type="ECO:0000256" key="3">
    <source>
        <dbReference type="ARBA" id="ARBA00022670"/>
    </source>
</evidence>
<sequence length="766" mass="88556">MIMRDAVVEGSGNFDHLGFFNVHPNLSTRAYNISASIGNAAAAAGIRTRDLRVFNRHVDPPLSYTTVNSDECTTGVCQWNANYLFHRLPMHGDPCDDFYEHVCSAFKKPTMSHLLPYPQLSIRQLVLDLDLFMSRYSKIKRRHTLADESNFLTQAMWLHDKCKSAHLTKRYEDQQSDWADIMGALQISAWPYVSFEGDIVNVVSAGDRFLMLRSLFTLIVLRSNRNNSSCDIVLREPETYLKRYLRRSKNNPVQRYEDIIFGAITHYSNPLTGALVSRQISKLEMKLRNLTYLDSVRPQKMLEGVTSIHMLPKSDQWDWLKYMSLLFHTERNTMRISLSIVEDPVFFSQFSSIFDIENYHTAIANYVGFKAMVTLAPLMTPEYSELYELGHDYDIPMLEPQLLACTLLLEKVYRYGVGIAAKLTLSQEFTNVYRRHRDAQLQDLFNDTRAVIRPMLVFGQSWFSNSNLEQILKTLDSLSFVFGTQDNFVQYEKYRQTPPLPQGPNDTVLGIAFSMFSHASSIYWSAWNSREVADRAYDNMYHMSVFDWDYEYQTSNNLVFLPNAIVAFLTTVTNKMPFEMYPIVLVHVVRGVLKALLRTNAAFINGHVLRGGSWSATSDNASQDVLKCIQHQYREATAAEFGRDQPTEERWSIARIEEAFLEHAVMVPLYELFERALTSHNATDMFYQLPDWRVTVRRLFFYNYAVTFCDDDGNGSRKAQYLHGMTPSKWRVNVPLTNFPPFRKAFSCSAWKQPQQYCNAWRNLSS</sequence>
<evidence type="ECO:0000313" key="11">
    <source>
        <dbReference type="Proteomes" id="UP000821866"/>
    </source>
</evidence>
<dbReference type="Gene3D" id="3.40.390.10">
    <property type="entry name" value="Collagenase (Catalytic Domain)"/>
    <property type="match status" value="1"/>
</dbReference>
<evidence type="ECO:0000256" key="5">
    <source>
        <dbReference type="ARBA" id="ARBA00022801"/>
    </source>
</evidence>
<dbReference type="AlphaFoldDB" id="A0A9J6EX05"/>
<dbReference type="VEuPathDB" id="VectorBase:LOC119159805"/>